<evidence type="ECO:0000313" key="3">
    <source>
        <dbReference type="EMBL" id="MCK1788146.1"/>
    </source>
</evidence>
<keyword evidence="4" id="KW-1185">Reference proteome</keyword>
<keyword evidence="1" id="KW-0560">Oxidoreductase</keyword>
<keyword evidence="3" id="KW-0503">Monooxygenase</keyword>
<dbReference type="InterPro" id="IPR013107">
    <property type="entry name" value="Acyl-CoA_DH_C"/>
</dbReference>
<dbReference type="Proteomes" id="UP001317085">
    <property type="component" value="Unassembled WGS sequence"/>
</dbReference>
<evidence type="ECO:0000313" key="4">
    <source>
        <dbReference type="Proteomes" id="UP001317085"/>
    </source>
</evidence>
<dbReference type="SUPFAM" id="SSF47203">
    <property type="entry name" value="Acyl-CoA dehydrogenase C-terminal domain-like"/>
    <property type="match status" value="1"/>
</dbReference>
<dbReference type="Pfam" id="PF08028">
    <property type="entry name" value="Acyl-CoA_dh_2"/>
    <property type="match status" value="1"/>
</dbReference>
<protein>
    <submittedName>
        <fullName evidence="3">Monooxygenase</fullName>
    </submittedName>
</protein>
<evidence type="ECO:0000256" key="1">
    <source>
        <dbReference type="ARBA" id="ARBA00023002"/>
    </source>
</evidence>
<comment type="caution">
    <text evidence="3">The sequence shown here is derived from an EMBL/GenBank/DDBJ whole genome shotgun (WGS) entry which is preliminary data.</text>
</comment>
<accession>A0ABT0ER34</accession>
<feature type="domain" description="Acyl-CoA dehydrogenase C-terminal" evidence="2">
    <location>
        <begin position="11"/>
        <end position="58"/>
    </location>
</feature>
<gene>
    <name evidence="3" type="ORF">L9Z73_28655</name>
</gene>
<reference evidence="3 4" key="1">
    <citation type="submission" date="2022-02" db="EMBL/GenBank/DDBJ databases">
        <title>Comparative genomics of the first Antarctic Pseudomonas spp. capable of biotransforming 2,4,6-Trinitrotoluene.</title>
        <authorList>
            <person name="Cabrera M.A."/>
            <person name="Marquez S.L."/>
            <person name="Perez-Donoso J.M."/>
        </authorList>
    </citation>
    <scope>NUCLEOTIDE SEQUENCE [LARGE SCALE GENOMIC DNA]</scope>
    <source>
        <strain evidence="3 4">TNT11</strain>
    </source>
</reference>
<sequence length="82" mass="9453">EERANLALAIGSAKVHATRVGLDLSSRLFEVTGARATHASRRFDRYWRNLRTQTLHDPVDYRIRELGEWALKQKPPTPSFYS</sequence>
<dbReference type="GO" id="GO:0004497">
    <property type="term" value="F:monooxygenase activity"/>
    <property type="evidence" value="ECO:0007669"/>
    <property type="project" value="UniProtKB-KW"/>
</dbReference>
<name>A0ABT0ER34_9PSED</name>
<dbReference type="Gene3D" id="1.20.140.10">
    <property type="entry name" value="Butyryl-CoA Dehydrogenase, subunit A, domain 3"/>
    <property type="match status" value="1"/>
</dbReference>
<dbReference type="InterPro" id="IPR036250">
    <property type="entry name" value="AcylCo_DH-like_C"/>
</dbReference>
<dbReference type="EMBL" id="JAKNRV010000519">
    <property type="protein sequence ID" value="MCK1788146.1"/>
    <property type="molecule type" value="Genomic_DNA"/>
</dbReference>
<proteinExistence type="predicted"/>
<organism evidence="3 4">
    <name type="scientific">Pseudomonas emilianonis</name>
    <dbReference type="NCBI Taxonomy" id="2915812"/>
    <lineage>
        <taxon>Bacteria</taxon>
        <taxon>Pseudomonadati</taxon>
        <taxon>Pseudomonadota</taxon>
        <taxon>Gammaproteobacteria</taxon>
        <taxon>Pseudomonadales</taxon>
        <taxon>Pseudomonadaceae</taxon>
        <taxon>Pseudomonas</taxon>
    </lineage>
</organism>
<feature type="non-terminal residue" evidence="3">
    <location>
        <position position="1"/>
    </location>
</feature>
<evidence type="ECO:0000259" key="2">
    <source>
        <dbReference type="Pfam" id="PF08028"/>
    </source>
</evidence>